<dbReference type="GO" id="GO:0005737">
    <property type="term" value="C:cytoplasm"/>
    <property type="evidence" value="ECO:0007669"/>
    <property type="project" value="TreeGrafter"/>
</dbReference>
<dbReference type="InterPro" id="IPR021917">
    <property type="entry name" value="Unchr_Zn-peptidase-like"/>
</dbReference>
<dbReference type="InterPro" id="IPR001229">
    <property type="entry name" value="Jacalin-like_lectin_dom"/>
</dbReference>
<dbReference type="GeneID" id="13883866"/>
<dbReference type="InParanoid" id="H2B0R6"/>
<protein>
    <recommendedName>
        <fullName evidence="1">Jacalin-type lectin domain-containing protein</fullName>
    </recommendedName>
</protein>
<dbReference type="InterPro" id="IPR053002">
    <property type="entry name" value="Metalloproteinase_M10B"/>
</dbReference>
<dbReference type="EMBL" id="HE650830">
    <property type="protein sequence ID" value="CCF60216.1"/>
    <property type="molecule type" value="Genomic_DNA"/>
</dbReference>
<dbReference type="eggNOG" id="KOG4525">
    <property type="taxonomic scope" value="Eukaryota"/>
</dbReference>
<dbReference type="PANTHER" id="PTHR21054:SF2">
    <property type="entry name" value="MIP04191P"/>
    <property type="match status" value="1"/>
</dbReference>
<evidence type="ECO:0000313" key="2">
    <source>
        <dbReference type="EMBL" id="CCF60216.1"/>
    </source>
</evidence>
<sequence>MPNTIELFNLVENDSIVSPCITVHGKLSKSDSARNIQVQHPQLPPLSFPVNEGFFKATILLTPGENRLMFVTDTNVSCTVTCHYTPLVQNKPVHLCLIIAEDSPLKFDSPASQIAKEGGNGVDLAIKKLRIAGRLMQSFTNEQMQRNGFGQRTFNFVEEWAHDTQFRNGGCPMRNTIKIHVVRSERTTSEIRDHNVAQQNSKGTNTGALFGWAMDALKKYGGPFQENEHPVQAACVFLDSHWDGKLITGHAALGGGDDHIKLAIFGSHGIYSWPTCMEDIIPYFLDETKRTNEVANDCNECGSHWECAVVTMGAFMHEIGHLLGCPHQEHGVMLRDYTRLNRSFLTREAFATRTNSYGAKPPIFPKEECTWHRLDLVRFLYHPSFTKEQDFYDSSFMRPTRNGGFKVAKPALYPLNNDMCRITSSTGIYLIEIICGDLAKAFIEYLPKSLGGTGPQREVILSLADLQSRIPKDKVAEYGNKFKLKVLAVNSPDVSFDNFPALLLQALIPMTKYGYSQNVQGIKSQLLGSSNRGKDIGIIAVDMKKVVAVRVYHGYALDGIRFYLTATEPKDKDNGKPAVPPRTYMGKLTNAFKSTGIKEDQKSVLFGNQTPNYTDIVLEPNEIIKGFNVRCGAWIDAVQLVTNNGRMTKMCGNITGGGLAELIPPEGQSILGLYGNVGKWVDAIGIVYGNA</sequence>
<reference evidence="2 3" key="1">
    <citation type="journal article" date="2011" name="Proc. Natl. Acad. Sci. U.S.A.">
        <title>Evolutionary erosion of yeast sex chromosomes by mating-type switching accidents.</title>
        <authorList>
            <person name="Gordon J.L."/>
            <person name="Armisen D."/>
            <person name="Proux-Wera E."/>
            <person name="Oheigeartaigh S.S."/>
            <person name="Byrne K.P."/>
            <person name="Wolfe K.H."/>
        </authorList>
    </citation>
    <scope>NUCLEOTIDE SEQUENCE [LARGE SCALE GENOMIC DNA]</scope>
    <source>
        <strain evidence="3">ATCC 22294 / BCRC 22015 / CBS 2517 / CECT 1963 / NBRC 1671 / NRRL Y-8276</strain>
    </source>
</reference>
<dbReference type="InterPro" id="IPR036404">
    <property type="entry name" value="Jacalin-like_lectin_dom_sf"/>
</dbReference>
<dbReference type="HOGENOM" id="CLU_009601_2_1_1"/>
<dbReference type="Pfam" id="PF12044">
    <property type="entry name" value="Metallopep"/>
    <property type="match status" value="1"/>
</dbReference>
<name>H2B0R6_KAZAF</name>
<dbReference type="SUPFAM" id="SSF51101">
    <property type="entry name" value="Mannose-binding lectins"/>
    <property type="match status" value="1"/>
</dbReference>
<evidence type="ECO:0000313" key="3">
    <source>
        <dbReference type="Proteomes" id="UP000005220"/>
    </source>
</evidence>
<dbReference type="SUPFAM" id="SSF55486">
    <property type="entry name" value="Metalloproteases ('zincins'), catalytic domain"/>
    <property type="match status" value="1"/>
</dbReference>
<accession>H2B0R6</accession>
<dbReference type="Gene3D" id="2.100.10.30">
    <property type="entry name" value="Jacalin-like lectin domain"/>
    <property type="match status" value="1"/>
</dbReference>
<dbReference type="RefSeq" id="XP_003959351.1">
    <property type="nucleotide sequence ID" value="XM_003959302.1"/>
</dbReference>
<dbReference type="AlphaFoldDB" id="H2B0R6"/>
<keyword evidence="3" id="KW-1185">Reference proteome</keyword>
<dbReference type="KEGG" id="kaf:KAFR_0J01500"/>
<feature type="domain" description="Jacalin-type lectin" evidence="1">
    <location>
        <begin position="521"/>
        <end position="690"/>
    </location>
</feature>
<evidence type="ECO:0000259" key="1">
    <source>
        <dbReference type="PROSITE" id="PS51752"/>
    </source>
</evidence>
<dbReference type="FunCoup" id="H2B0R6">
    <property type="interactions" value="70"/>
</dbReference>
<dbReference type="OrthoDB" id="74460at2759"/>
<dbReference type="Pfam" id="PF01419">
    <property type="entry name" value="Jacalin"/>
    <property type="match status" value="1"/>
</dbReference>
<gene>
    <name evidence="2" type="primary">KAFR0J01500</name>
    <name evidence="2" type="ORF">KAFR_0J01500</name>
</gene>
<organism evidence="2 3">
    <name type="scientific">Kazachstania africana (strain ATCC 22294 / BCRC 22015 / CBS 2517 / CECT 1963 / NBRC 1671 / NRRL Y-8276)</name>
    <name type="common">Yeast</name>
    <name type="synonym">Kluyveromyces africanus</name>
    <dbReference type="NCBI Taxonomy" id="1071382"/>
    <lineage>
        <taxon>Eukaryota</taxon>
        <taxon>Fungi</taxon>
        <taxon>Dikarya</taxon>
        <taxon>Ascomycota</taxon>
        <taxon>Saccharomycotina</taxon>
        <taxon>Saccharomycetes</taxon>
        <taxon>Saccharomycetales</taxon>
        <taxon>Saccharomycetaceae</taxon>
        <taxon>Kazachstania</taxon>
    </lineage>
</organism>
<dbReference type="PANTHER" id="PTHR21054">
    <property type="entry name" value="ZINC METALLOPROTEINASE-RELATED"/>
    <property type="match status" value="1"/>
</dbReference>
<dbReference type="Proteomes" id="UP000005220">
    <property type="component" value="Chromosome 10"/>
</dbReference>
<dbReference type="PROSITE" id="PS51752">
    <property type="entry name" value="JACALIN_LECTIN"/>
    <property type="match status" value="1"/>
</dbReference>
<proteinExistence type="predicted"/>